<dbReference type="HOGENOM" id="CLU_108696_3_3_11"/>
<dbReference type="InterPro" id="IPR009081">
    <property type="entry name" value="PP-bd_ACP"/>
</dbReference>
<evidence type="ECO:0000313" key="5">
    <source>
        <dbReference type="Proteomes" id="UP000006281"/>
    </source>
</evidence>
<feature type="domain" description="Carrier" evidence="3">
    <location>
        <begin position="1"/>
        <end position="75"/>
    </location>
</feature>
<dbReference type="STRING" id="1179773.BN6_55050"/>
<dbReference type="EMBL" id="HE804045">
    <property type="protein sequence ID" value="CCH32764.1"/>
    <property type="molecule type" value="Genomic_DNA"/>
</dbReference>
<dbReference type="eggNOG" id="COG0236">
    <property type="taxonomic scope" value="Bacteria"/>
</dbReference>
<evidence type="ECO:0000259" key="3">
    <source>
        <dbReference type="PROSITE" id="PS50075"/>
    </source>
</evidence>
<dbReference type="Proteomes" id="UP000006281">
    <property type="component" value="Chromosome"/>
</dbReference>
<dbReference type="InterPro" id="IPR006162">
    <property type="entry name" value="Ppantetheine_attach_site"/>
</dbReference>
<protein>
    <submittedName>
        <fullName evidence="4">Acyl carrier protein</fullName>
    </submittedName>
</protein>
<dbReference type="RefSeq" id="WP_015102876.1">
    <property type="nucleotide sequence ID" value="NC_019673.1"/>
</dbReference>
<dbReference type="SUPFAM" id="SSF47336">
    <property type="entry name" value="ACP-like"/>
    <property type="match status" value="1"/>
</dbReference>
<evidence type="ECO:0000256" key="1">
    <source>
        <dbReference type="ARBA" id="ARBA00022450"/>
    </source>
</evidence>
<evidence type="ECO:0000256" key="2">
    <source>
        <dbReference type="ARBA" id="ARBA00022553"/>
    </source>
</evidence>
<proteinExistence type="predicted"/>
<evidence type="ECO:0000313" key="4">
    <source>
        <dbReference type="EMBL" id="CCH32764.1"/>
    </source>
</evidence>
<reference evidence="4 5" key="1">
    <citation type="journal article" date="2012" name="BMC Genomics">
        <title>Complete genome sequence of Saccharothrix espanaensis DSM 44229T and comparison to the other completely sequenced Pseudonocardiaceae.</title>
        <authorList>
            <person name="Strobel T."/>
            <person name="Al-Dilaimi A."/>
            <person name="Blom J."/>
            <person name="Gessner A."/>
            <person name="Kalinowski J."/>
            <person name="Luzhetska M."/>
            <person name="Puhler A."/>
            <person name="Szczepanowski R."/>
            <person name="Bechthold A."/>
            <person name="Ruckert C."/>
        </authorList>
    </citation>
    <scope>NUCLEOTIDE SEQUENCE [LARGE SCALE GENOMIC DNA]</scope>
    <source>
        <strain evidence="5">ATCC 51144 / DSM 44229 / JCM 9112 / NBRC 15066 / NRRL 15764</strain>
    </source>
</reference>
<dbReference type="Pfam" id="PF00550">
    <property type="entry name" value="PP-binding"/>
    <property type="match status" value="1"/>
</dbReference>
<dbReference type="PATRIC" id="fig|1179773.3.peg.5548"/>
<organism evidence="4 5">
    <name type="scientific">Saccharothrix espanaensis (strain ATCC 51144 / DSM 44229 / JCM 9112 / NBRC 15066 / NRRL 15764)</name>
    <dbReference type="NCBI Taxonomy" id="1179773"/>
    <lineage>
        <taxon>Bacteria</taxon>
        <taxon>Bacillati</taxon>
        <taxon>Actinomycetota</taxon>
        <taxon>Actinomycetes</taxon>
        <taxon>Pseudonocardiales</taxon>
        <taxon>Pseudonocardiaceae</taxon>
        <taxon>Saccharothrix</taxon>
    </lineage>
</organism>
<keyword evidence="1" id="KW-0596">Phosphopantetheine</keyword>
<accession>K0K793</accession>
<dbReference type="InterPro" id="IPR036736">
    <property type="entry name" value="ACP-like_sf"/>
</dbReference>
<dbReference type="Gene3D" id="1.10.1200.10">
    <property type="entry name" value="ACP-like"/>
    <property type="match status" value="1"/>
</dbReference>
<keyword evidence="2" id="KW-0597">Phosphoprotein</keyword>
<keyword evidence="5" id="KW-1185">Reference proteome</keyword>
<dbReference type="AlphaFoldDB" id="K0K793"/>
<dbReference type="KEGG" id="sesp:BN6_55050"/>
<sequence>MKVDEELVRILVDDLDLDEAAVRPEHSLEDAGLDSLSIVELSVSLSSQLGVEISEEDLVSAATVGDIDRMVAERRGNGPTRP</sequence>
<gene>
    <name evidence="4" type="ordered locus">BN6_55050</name>
</gene>
<dbReference type="PROSITE" id="PS00012">
    <property type="entry name" value="PHOSPHOPANTETHEINE"/>
    <property type="match status" value="1"/>
</dbReference>
<name>K0K793_SACES</name>
<dbReference type="BioCyc" id="SESP1179773:BN6_RS26600-MONOMER"/>
<dbReference type="PROSITE" id="PS50075">
    <property type="entry name" value="CARRIER"/>
    <property type="match status" value="1"/>
</dbReference>